<gene>
    <name evidence="1" type="ORF">niasHT_003024</name>
</gene>
<organism evidence="1 2">
    <name type="scientific">Heterodera trifolii</name>
    <dbReference type="NCBI Taxonomy" id="157864"/>
    <lineage>
        <taxon>Eukaryota</taxon>
        <taxon>Metazoa</taxon>
        <taxon>Ecdysozoa</taxon>
        <taxon>Nematoda</taxon>
        <taxon>Chromadorea</taxon>
        <taxon>Rhabditida</taxon>
        <taxon>Tylenchina</taxon>
        <taxon>Tylenchomorpha</taxon>
        <taxon>Tylenchoidea</taxon>
        <taxon>Heteroderidae</taxon>
        <taxon>Heteroderinae</taxon>
        <taxon>Heterodera</taxon>
    </lineage>
</organism>
<evidence type="ECO:0000313" key="2">
    <source>
        <dbReference type="Proteomes" id="UP001620626"/>
    </source>
</evidence>
<dbReference type="AlphaFoldDB" id="A0ABD2M5E0"/>
<proteinExistence type="predicted"/>
<comment type="caution">
    <text evidence="1">The sequence shown here is derived from an EMBL/GenBank/DDBJ whole genome shotgun (WGS) entry which is preliminary data.</text>
</comment>
<dbReference type="Proteomes" id="UP001620626">
    <property type="component" value="Unassembled WGS sequence"/>
</dbReference>
<accession>A0ABD2M5E0</accession>
<dbReference type="EMBL" id="JBICBT010000133">
    <property type="protein sequence ID" value="KAL3122488.1"/>
    <property type="molecule type" value="Genomic_DNA"/>
</dbReference>
<sequence length="145" mass="16151">MLRQCRCCCCCAIIAVFSLYVAFLKFNSIDAGCGGSKETEAQPQRPHRNKWSKYCGATAPNNENGCNTHTIRPCILMGNQCKAAIINVATYLKHNVIWVEFCQNIGQNGCAQTEIKPCRWHTYTSEKSACIAKPSDQIFVRVPQA</sequence>
<evidence type="ECO:0008006" key="3">
    <source>
        <dbReference type="Google" id="ProtNLM"/>
    </source>
</evidence>
<keyword evidence="2" id="KW-1185">Reference proteome</keyword>
<name>A0ABD2M5E0_9BILA</name>
<evidence type="ECO:0000313" key="1">
    <source>
        <dbReference type="EMBL" id="KAL3122488.1"/>
    </source>
</evidence>
<protein>
    <recommendedName>
        <fullName evidence="3">Secreted protein</fullName>
    </recommendedName>
</protein>
<reference evidence="1 2" key="1">
    <citation type="submission" date="2024-10" db="EMBL/GenBank/DDBJ databases">
        <authorList>
            <person name="Kim D."/>
        </authorList>
    </citation>
    <scope>NUCLEOTIDE SEQUENCE [LARGE SCALE GENOMIC DNA]</scope>
    <source>
        <strain evidence="1">BH-2024</strain>
    </source>
</reference>